<dbReference type="GO" id="GO:0032259">
    <property type="term" value="P:methylation"/>
    <property type="evidence" value="ECO:0007669"/>
    <property type="project" value="UniProtKB-KW"/>
</dbReference>
<gene>
    <name evidence="3" type="ORF">COX46_03195</name>
</gene>
<evidence type="ECO:0000313" key="4">
    <source>
        <dbReference type="Proteomes" id="UP000230392"/>
    </source>
</evidence>
<dbReference type="PANTHER" id="PTHR44068">
    <property type="entry name" value="ZGC:194242"/>
    <property type="match status" value="1"/>
</dbReference>
<dbReference type="Gene3D" id="3.40.50.150">
    <property type="entry name" value="Vaccinia Virus protein VP39"/>
    <property type="match status" value="1"/>
</dbReference>
<keyword evidence="1 3" id="KW-0808">Transferase</keyword>
<dbReference type="GO" id="GO:0003838">
    <property type="term" value="F:sterol 24-C-methyltransferase activity"/>
    <property type="evidence" value="ECO:0007669"/>
    <property type="project" value="TreeGrafter"/>
</dbReference>
<reference evidence="3 4" key="1">
    <citation type="submission" date="2017-09" db="EMBL/GenBank/DDBJ databases">
        <title>Depth-based differentiation of microbial function through sediment-hosted aquifers and enrichment of novel symbionts in the deep terrestrial subsurface.</title>
        <authorList>
            <person name="Probst A.J."/>
            <person name="Ladd B."/>
            <person name="Jarett J.K."/>
            <person name="Geller-Mcgrath D.E."/>
            <person name="Sieber C.M."/>
            <person name="Emerson J.B."/>
            <person name="Anantharaman K."/>
            <person name="Thomas B.C."/>
            <person name="Malmstrom R."/>
            <person name="Stieglmeier M."/>
            <person name="Klingl A."/>
            <person name="Woyke T."/>
            <person name="Ryan C.M."/>
            <person name="Banfield J.F."/>
        </authorList>
    </citation>
    <scope>NUCLEOTIDE SEQUENCE [LARGE SCALE GENOMIC DNA]</scope>
    <source>
        <strain evidence="3">CG23_combo_of_CG06-09_8_20_14_all_48_7</strain>
    </source>
</reference>
<keyword evidence="3" id="KW-0489">Methyltransferase</keyword>
<name>A0A2G9YAN7_9BACT</name>
<feature type="domain" description="Methyltransferase type 11" evidence="2">
    <location>
        <begin position="89"/>
        <end position="183"/>
    </location>
</feature>
<dbReference type="PANTHER" id="PTHR44068:SF1">
    <property type="entry name" value="HYPOTHETICAL LOC100005854"/>
    <property type="match status" value="1"/>
</dbReference>
<organism evidence="3 4">
    <name type="scientific">bacterium (Candidatus Ratteibacteria) CG23_combo_of_CG06-09_8_20_14_all_48_7</name>
    <dbReference type="NCBI Taxonomy" id="2014292"/>
    <lineage>
        <taxon>Bacteria</taxon>
        <taxon>Candidatus Ratteibacteria</taxon>
    </lineage>
</organism>
<protein>
    <submittedName>
        <fullName evidence="3">SAM-dependent methyltransferase</fullName>
    </submittedName>
</protein>
<dbReference type="GO" id="GO:0016126">
    <property type="term" value="P:sterol biosynthetic process"/>
    <property type="evidence" value="ECO:0007669"/>
    <property type="project" value="TreeGrafter"/>
</dbReference>
<dbReference type="Pfam" id="PF08241">
    <property type="entry name" value="Methyltransf_11"/>
    <property type="match status" value="1"/>
</dbReference>
<dbReference type="EMBL" id="PCRF01000155">
    <property type="protein sequence ID" value="PIP16287.1"/>
    <property type="molecule type" value="Genomic_DNA"/>
</dbReference>
<dbReference type="InterPro" id="IPR050447">
    <property type="entry name" value="Erg6_SMT_methyltransf"/>
</dbReference>
<dbReference type="AlphaFoldDB" id="A0A2G9YAN7"/>
<evidence type="ECO:0000256" key="1">
    <source>
        <dbReference type="ARBA" id="ARBA00022679"/>
    </source>
</evidence>
<proteinExistence type="predicted"/>
<sequence>MRKGMKLKKITNSPRVLLDMFFTRIGHYLYSYASRLDKDAEAIFLNYGYADDNLKLELRKEDTKNRYCIQLYSHIVTSLPVELKGLDVLEVGSGRGGGASYVARYFNPGSITGIDLCRKAVKFCTEHYAIKGMSFVCGNALKLPFQNNSLDVVIGVESSHGYPNIRRFFFEVNRVLKSGGYFLLSDFRNKNSIDLLREQ</sequence>
<dbReference type="SUPFAM" id="SSF53335">
    <property type="entry name" value="S-adenosyl-L-methionine-dependent methyltransferases"/>
    <property type="match status" value="1"/>
</dbReference>
<accession>A0A2G9YAN7</accession>
<evidence type="ECO:0000259" key="2">
    <source>
        <dbReference type="Pfam" id="PF08241"/>
    </source>
</evidence>
<dbReference type="CDD" id="cd02440">
    <property type="entry name" value="AdoMet_MTases"/>
    <property type="match status" value="1"/>
</dbReference>
<comment type="caution">
    <text evidence="3">The sequence shown here is derived from an EMBL/GenBank/DDBJ whole genome shotgun (WGS) entry which is preliminary data.</text>
</comment>
<feature type="non-terminal residue" evidence="3">
    <location>
        <position position="199"/>
    </location>
</feature>
<dbReference type="Proteomes" id="UP000230392">
    <property type="component" value="Unassembled WGS sequence"/>
</dbReference>
<dbReference type="InterPro" id="IPR029063">
    <property type="entry name" value="SAM-dependent_MTases_sf"/>
</dbReference>
<evidence type="ECO:0000313" key="3">
    <source>
        <dbReference type="EMBL" id="PIP16287.1"/>
    </source>
</evidence>
<dbReference type="InterPro" id="IPR013216">
    <property type="entry name" value="Methyltransf_11"/>
</dbReference>